<sequence length="147" mass="16032">MVVETYGRGLLWVVDRPVFLLTGAAMSLSLRIAVIDDDEEMRFALEDLLSSYSHVVQCYDSGSSFLDGHKGFRPDMIVTDYHMPGLTGIETVKRLRATGASTPAVLISAFANDTLREAALEAGSLALLKKPFDPDELIRLIDEAAGN</sequence>
<dbReference type="InterPro" id="IPR050595">
    <property type="entry name" value="Bact_response_regulator"/>
</dbReference>
<evidence type="ECO:0000256" key="2">
    <source>
        <dbReference type="PROSITE-ProRule" id="PRU00169"/>
    </source>
</evidence>
<evidence type="ECO:0000259" key="3">
    <source>
        <dbReference type="PROSITE" id="PS50110"/>
    </source>
</evidence>
<dbReference type="InterPro" id="IPR001789">
    <property type="entry name" value="Sig_transdc_resp-reg_receiver"/>
</dbReference>
<feature type="domain" description="Response regulatory" evidence="3">
    <location>
        <begin position="31"/>
        <end position="145"/>
    </location>
</feature>
<reference evidence="4 5" key="1">
    <citation type="submission" date="2017-10" db="EMBL/GenBank/DDBJ databases">
        <title>Sphingobium yanoikuyae S72.</title>
        <authorList>
            <person name="Sanchez E."/>
            <person name="Bustos P."/>
            <person name="Mendoza P."/>
            <person name="Guo X."/>
            <person name="Mendoza A."/>
        </authorList>
    </citation>
    <scope>NUCLEOTIDE SEQUENCE [LARGE SCALE GENOMIC DNA]</scope>
    <source>
        <strain evidence="4 5">S72</strain>
    </source>
</reference>
<organism evidence="4 5">
    <name type="scientific">Sphingobium yanoikuyae</name>
    <name type="common">Sphingomonas yanoikuyae</name>
    <dbReference type="NCBI Taxonomy" id="13690"/>
    <lineage>
        <taxon>Bacteria</taxon>
        <taxon>Pseudomonadati</taxon>
        <taxon>Pseudomonadota</taxon>
        <taxon>Alphaproteobacteria</taxon>
        <taxon>Sphingomonadales</taxon>
        <taxon>Sphingomonadaceae</taxon>
        <taxon>Sphingobium</taxon>
    </lineage>
</organism>
<protein>
    <submittedName>
        <fullName evidence="4">Two-component system response regulator</fullName>
    </submittedName>
</protein>
<dbReference type="AlphaFoldDB" id="A0A291MXZ4"/>
<gene>
    <name evidence="4" type="ORF">A6768_08200</name>
</gene>
<evidence type="ECO:0000313" key="4">
    <source>
        <dbReference type="EMBL" id="ATI79989.1"/>
    </source>
</evidence>
<dbReference type="Proteomes" id="UP000219422">
    <property type="component" value="Chromosome"/>
</dbReference>
<accession>A0A291MXZ4</accession>
<dbReference type="Gene3D" id="3.40.50.2300">
    <property type="match status" value="1"/>
</dbReference>
<evidence type="ECO:0000256" key="1">
    <source>
        <dbReference type="ARBA" id="ARBA00022553"/>
    </source>
</evidence>
<dbReference type="PROSITE" id="PS50110">
    <property type="entry name" value="RESPONSE_REGULATORY"/>
    <property type="match status" value="1"/>
</dbReference>
<name>A0A291MXZ4_SPHYA</name>
<dbReference type="InterPro" id="IPR011006">
    <property type="entry name" value="CheY-like_superfamily"/>
</dbReference>
<dbReference type="GO" id="GO:0000160">
    <property type="term" value="P:phosphorelay signal transduction system"/>
    <property type="evidence" value="ECO:0007669"/>
    <property type="project" value="InterPro"/>
</dbReference>
<proteinExistence type="predicted"/>
<dbReference type="Pfam" id="PF00072">
    <property type="entry name" value="Response_reg"/>
    <property type="match status" value="1"/>
</dbReference>
<feature type="modified residue" description="4-aspartylphosphate" evidence="2">
    <location>
        <position position="80"/>
    </location>
</feature>
<dbReference type="PANTHER" id="PTHR44591">
    <property type="entry name" value="STRESS RESPONSE REGULATOR PROTEIN 1"/>
    <property type="match status" value="1"/>
</dbReference>
<evidence type="ECO:0000313" key="5">
    <source>
        <dbReference type="Proteomes" id="UP000219422"/>
    </source>
</evidence>
<dbReference type="KEGG" id="sya:A6768_08200"/>
<keyword evidence="1 2" id="KW-0597">Phosphoprotein</keyword>
<dbReference type="EMBL" id="CP023741">
    <property type="protein sequence ID" value="ATI79989.1"/>
    <property type="molecule type" value="Genomic_DNA"/>
</dbReference>
<dbReference type="CDD" id="cd00156">
    <property type="entry name" value="REC"/>
    <property type="match status" value="1"/>
</dbReference>
<dbReference type="PANTHER" id="PTHR44591:SF25">
    <property type="entry name" value="CHEMOTAXIS TWO-COMPONENT RESPONSE REGULATOR"/>
    <property type="match status" value="1"/>
</dbReference>
<dbReference type="SMART" id="SM00448">
    <property type="entry name" value="REC"/>
    <property type="match status" value="1"/>
</dbReference>
<dbReference type="SUPFAM" id="SSF52172">
    <property type="entry name" value="CheY-like"/>
    <property type="match status" value="1"/>
</dbReference>